<proteinExistence type="predicted"/>
<evidence type="ECO:0000313" key="1">
    <source>
        <dbReference type="EMBL" id="KAH7981438.1"/>
    </source>
</evidence>
<dbReference type="Proteomes" id="UP000821865">
    <property type="component" value="Chromosome 1"/>
</dbReference>
<dbReference type="EMBL" id="CM023470">
    <property type="protein sequence ID" value="KAH7981438.1"/>
    <property type="molecule type" value="Genomic_DNA"/>
</dbReference>
<accession>A0ACB8E469</accession>
<evidence type="ECO:0000313" key="2">
    <source>
        <dbReference type="Proteomes" id="UP000821865"/>
    </source>
</evidence>
<reference evidence="1" key="1">
    <citation type="submission" date="2020-05" db="EMBL/GenBank/DDBJ databases">
        <title>Large-scale comparative analyses of tick genomes elucidate their genetic diversity and vector capacities.</title>
        <authorList>
            <person name="Jia N."/>
            <person name="Wang J."/>
            <person name="Shi W."/>
            <person name="Du L."/>
            <person name="Sun Y."/>
            <person name="Zhan W."/>
            <person name="Jiang J."/>
            <person name="Wang Q."/>
            <person name="Zhang B."/>
            <person name="Ji P."/>
            <person name="Sakyi L.B."/>
            <person name="Cui X."/>
            <person name="Yuan T."/>
            <person name="Jiang B."/>
            <person name="Yang W."/>
            <person name="Lam T.T.-Y."/>
            <person name="Chang Q."/>
            <person name="Ding S."/>
            <person name="Wang X."/>
            <person name="Zhu J."/>
            <person name="Ruan X."/>
            <person name="Zhao L."/>
            <person name="Wei J."/>
            <person name="Que T."/>
            <person name="Du C."/>
            <person name="Cheng J."/>
            <person name="Dai P."/>
            <person name="Han X."/>
            <person name="Huang E."/>
            <person name="Gao Y."/>
            <person name="Liu J."/>
            <person name="Shao H."/>
            <person name="Ye R."/>
            <person name="Li L."/>
            <person name="Wei W."/>
            <person name="Wang X."/>
            <person name="Wang C."/>
            <person name="Yang T."/>
            <person name="Huo Q."/>
            <person name="Li W."/>
            <person name="Guo W."/>
            <person name="Chen H."/>
            <person name="Zhou L."/>
            <person name="Ni X."/>
            <person name="Tian J."/>
            <person name="Zhou Y."/>
            <person name="Sheng Y."/>
            <person name="Liu T."/>
            <person name="Pan Y."/>
            <person name="Xia L."/>
            <person name="Li J."/>
            <person name="Zhao F."/>
            <person name="Cao W."/>
        </authorList>
    </citation>
    <scope>NUCLEOTIDE SEQUENCE</scope>
    <source>
        <strain evidence="1">Dsil-2018</strain>
    </source>
</reference>
<keyword evidence="2" id="KW-1185">Reference proteome</keyword>
<name>A0ACB8E469_DERSI</name>
<protein>
    <submittedName>
        <fullName evidence="1">Uncharacterized protein</fullName>
    </submittedName>
</protein>
<comment type="caution">
    <text evidence="1">The sequence shown here is derived from an EMBL/GenBank/DDBJ whole genome shotgun (WGS) entry which is preliminary data.</text>
</comment>
<gene>
    <name evidence="1" type="ORF">HPB49_024035</name>
</gene>
<sequence length="540" mass="62987">MDPSLASLPYLLPWTVLKVVATLSATFLGIVAVLVVVVYYRWRRTHVHLKHLPGIEDDWPFLRNIITHWHMKSREKEHDLDYNVLFFEYLNAGSQRMKHLPYFRAYMGDVPYLVIHKAEATEAIFGNPTMLQKSIEYTWLHPWLGTGLLTSTGAKWKTRRRMLTPAFHFRILEDFLPVMNEHSVVFKDLLKQHVGKPDGVDIVPSVARCTLDVICETAMGTCVNAQRCSDSKYVRAVLRLGELWFSRATKPWTWNDFTYRFTADYVEFNNSVNTVHTFTRKVIKDRKKMLLELQAASDQVDGAGEDEYLNLSGCRRAFLDLLLSQHFKDPSFTEEDIREEVDTFTFEGHDTTAVGISWTLYLLGLHQDVQQKVYEELEDIFGDDRDRDATMEDIRRMKYLECAIKEAQRLFPSVPLVGRLLQEDWTYDGYIIPKGTVCTVFIYVLHRDPREFPKPEEYIPERFLPENCVGRHPFAYVPFSAGYRNCIGQKFASMEMKTLVSRVLRNYKLESMYHRDKVQAVAELVLRARNGLRIRLTPRE</sequence>
<organism evidence="1 2">
    <name type="scientific">Dermacentor silvarum</name>
    <name type="common">Tick</name>
    <dbReference type="NCBI Taxonomy" id="543639"/>
    <lineage>
        <taxon>Eukaryota</taxon>
        <taxon>Metazoa</taxon>
        <taxon>Ecdysozoa</taxon>
        <taxon>Arthropoda</taxon>
        <taxon>Chelicerata</taxon>
        <taxon>Arachnida</taxon>
        <taxon>Acari</taxon>
        <taxon>Parasitiformes</taxon>
        <taxon>Ixodida</taxon>
        <taxon>Ixodoidea</taxon>
        <taxon>Ixodidae</taxon>
        <taxon>Rhipicephalinae</taxon>
        <taxon>Dermacentor</taxon>
    </lineage>
</organism>